<evidence type="ECO:0000256" key="2">
    <source>
        <dbReference type="ARBA" id="ARBA00022692"/>
    </source>
</evidence>
<dbReference type="Gene3D" id="1.20.1420.30">
    <property type="entry name" value="NCX, central ion-binding region"/>
    <property type="match status" value="1"/>
</dbReference>
<dbReference type="AlphaFoldDB" id="A0A1F7X0R3"/>
<feature type="transmembrane region" description="Helical" evidence="5">
    <location>
        <begin position="126"/>
        <end position="145"/>
    </location>
</feature>
<dbReference type="NCBIfam" id="TIGR00367">
    <property type="entry name" value="calcium/sodium antiporter"/>
    <property type="match status" value="1"/>
</dbReference>
<keyword evidence="4 5" id="KW-0472">Membrane</keyword>
<sequence length="315" mass="34848">MSFLILTISLFFLIIASNYLVKETDRLAASIRISPLIIGSTLIAFGTSLPEFSVTISSIAQKVPDLSLGNIIGSNICNIFLVLGISILFFPVRMGTQKTQRNNIILLITTLIFIAYFFVPKIYSTYLLYALVTGYALFLIIEIIWGEIGSKKEDKKALSKLKKEKSPALVTAIKLLLAIATIIISSKFLVTSAEAIALLFKIKDEIIGLTLIAFGTSIPELSTSIASGFRKDWKLIVGDIQGSNIFNLSILGTITLLYSKDGVNTLNIISLSFLALATLISFYLTRKYEGENIPRYYGLVFIAFYSSYILLIFLR</sequence>
<evidence type="ECO:0000259" key="6">
    <source>
        <dbReference type="Pfam" id="PF01699"/>
    </source>
</evidence>
<dbReference type="InterPro" id="IPR004837">
    <property type="entry name" value="NaCa_Exmemb"/>
</dbReference>
<dbReference type="InterPro" id="IPR044880">
    <property type="entry name" value="NCX_ion-bd_dom_sf"/>
</dbReference>
<dbReference type="GO" id="GO:0005886">
    <property type="term" value="C:plasma membrane"/>
    <property type="evidence" value="ECO:0007669"/>
    <property type="project" value="TreeGrafter"/>
</dbReference>
<feature type="transmembrane region" description="Helical" evidence="5">
    <location>
        <begin position="104"/>
        <end position="120"/>
    </location>
</feature>
<dbReference type="PANTHER" id="PTHR10846">
    <property type="entry name" value="SODIUM/POTASSIUM/CALCIUM EXCHANGER"/>
    <property type="match status" value="1"/>
</dbReference>
<dbReference type="GO" id="GO:0008273">
    <property type="term" value="F:calcium, potassium:sodium antiporter activity"/>
    <property type="evidence" value="ECO:0007669"/>
    <property type="project" value="TreeGrafter"/>
</dbReference>
<dbReference type="PANTHER" id="PTHR10846:SF8">
    <property type="entry name" value="INNER MEMBRANE PROTEIN YRBG"/>
    <property type="match status" value="1"/>
</dbReference>
<feature type="transmembrane region" description="Helical" evidence="5">
    <location>
        <begin position="206"/>
        <end position="229"/>
    </location>
</feature>
<reference evidence="7 8" key="1">
    <citation type="journal article" date="2016" name="Nat. Commun.">
        <title>Thousands of microbial genomes shed light on interconnected biogeochemical processes in an aquifer system.</title>
        <authorList>
            <person name="Anantharaman K."/>
            <person name="Brown C.T."/>
            <person name="Hug L.A."/>
            <person name="Sharon I."/>
            <person name="Castelle C.J."/>
            <person name="Probst A.J."/>
            <person name="Thomas B.C."/>
            <person name="Singh A."/>
            <person name="Wilkins M.J."/>
            <person name="Karaoz U."/>
            <person name="Brodie E.L."/>
            <person name="Williams K.H."/>
            <person name="Hubbard S.S."/>
            <person name="Banfield J.F."/>
        </authorList>
    </citation>
    <scope>NUCLEOTIDE SEQUENCE [LARGE SCALE GENOMIC DNA]</scope>
</reference>
<feature type="transmembrane region" description="Helical" evidence="5">
    <location>
        <begin position="296"/>
        <end position="314"/>
    </location>
</feature>
<proteinExistence type="predicted"/>
<dbReference type="GO" id="GO:0005262">
    <property type="term" value="F:calcium channel activity"/>
    <property type="evidence" value="ECO:0007669"/>
    <property type="project" value="TreeGrafter"/>
</dbReference>
<evidence type="ECO:0000256" key="5">
    <source>
        <dbReference type="SAM" id="Phobius"/>
    </source>
</evidence>
<dbReference type="Pfam" id="PF01699">
    <property type="entry name" value="Na_Ca_ex"/>
    <property type="match status" value="2"/>
</dbReference>
<organism evidence="7 8">
    <name type="scientific">Candidatus Woesebacteria bacterium RBG_13_36_22</name>
    <dbReference type="NCBI Taxonomy" id="1802478"/>
    <lineage>
        <taxon>Bacteria</taxon>
        <taxon>Candidatus Woeseibacteriota</taxon>
    </lineage>
</organism>
<gene>
    <name evidence="7" type="ORF">A2Z67_00460</name>
</gene>
<evidence type="ECO:0000313" key="7">
    <source>
        <dbReference type="EMBL" id="OGM08694.1"/>
    </source>
</evidence>
<dbReference type="GO" id="GO:0006874">
    <property type="term" value="P:intracellular calcium ion homeostasis"/>
    <property type="evidence" value="ECO:0007669"/>
    <property type="project" value="TreeGrafter"/>
</dbReference>
<dbReference type="Proteomes" id="UP000176939">
    <property type="component" value="Unassembled WGS sequence"/>
</dbReference>
<keyword evidence="3 5" id="KW-1133">Transmembrane helix</keyword>
<feature type="domain" description="Sodium/calcium exchanger membrane region" evidence="6">
    <location>
        <begin position="175"/>
        <end position="313"/>
    </location>
</feature>
<evidence type="ECO:0000256" key="1">
    <source>
        <dbReference type="ARBA" id="ARBA00004141"/>
    </source>
</evidence>
<feature type="transmembrane region" description="Helical" evidence="5">
    <location>
        <begin position="166"/>
        <end position="186"/>
    </location>
</feature>
<dbReference type="EMBL" id="MGFQ01000038">
    <property type="protein sequence ID" value="OGM08694.1"/>
    <property type="molecule type" value="Genomic_DNA"/>
</dbReference>
<evidence type="ECO:0000256" key="4">
    <source>
        <dbReference type="ARBA" id="ARBA00023136"/>
    </source>
</evidence>
<feature type="transmembrane region" description="Helical" evidence="5">
    <location>
        <begin position="71"/>
        <end position="92"/>
    </location>
</feature>
<feature type="transmembrane region" description="Helical" evidence="5">
    <location>
        <begin position="265"/>
        <end position="284"/>
    </location>
</feature>
<accession>A0A1F7X0R3</accession>
<comment type="subcellular location">
    <subcellularLocation>
        <location evidence="1">Membrane</location>
        <topology evidence="1">Multi-pass membrane protein</topology>
    </subcellularLocation>
</comment>
<feature type="transmembrane region" description="Helical" evidence="5">
    <location>
        <begin position="241"/>
        <end position="259"/>
    </location>
</feature>
<protein>
    <recommendedName>
        <fullName evidence="6">Sodium/calcium exchanger membrane region domain-containing protein</fullName>
    </recommendedName>
</protein>
<name>A0A1F7X0R3_9BACT</name>
<keyword evidence="2 5" id="KW-0812">Transmembrane</keyword>
<dbReference type="InterPro" id="IPR004481">
    <property type="entry name" value="K/Na/Ca-exchanger"/>
</dbReference>
<evidence type="ECO:0000313" key="8">
    <source>
        <dbReference type="Proteomes" id="UP000176939"/>
    </source>
</evidence>
<comment type="caution">
    <text evidence="7">The sequence shown here is derived from an EMBL/GenBank/DDBJ whole genome shotgun (WGS) entry which is preliminary data.</text>
</comment>
<evidence type="ECO:0000256" key="3">
    <source>
        <dbReference type="ARBA" id="ARBA00022989"/>
    </source>
</evidence>
<feature type="domain" description="Sodium/calcium exchanger membrane region" evidence="6">
    <location>
        <begin position="2"/>
        <end position="141"/>
    </location>
</feature>